<dbReference type="RefSeq" id="WP_209704163.1">
    <property type="nucleotide sequence ID" value="NZ_JAFIDA010000001.1"/>
</dbReference>
<dbReference type="AlphaFoldDB" id="A0A940T2H9"/>
<dbReference type="Proteomes" id="UP000675163">
    <property type="component" value="Unassembled WGS sequence"/>
</dbReference>
<name>A0A940T2H9_9MICO</name>
<protein>
    <submittedName>
        <fullName evidence="1">Uncharacterized protein</fullName>
    </submittedName>
</protein>
<comment type="caution">
    <text evidence="1">The sequence shown here is derived from an EMBL/GenBank/DDBJ whole genome shotgun (WGS) entry which is preliminary data.</text>
</comment>
<evidence type="ECO:0000313" key="2">
    <source>
        <dbReference type="Proteomes" id="UP000675163"/>
    </source>
</evidence>
<gene>
    <name evidence="1" type="ORF">JOF28_000314</name>
</gene>
<dbReference type="EMBL" id="JAFIDA010000001">
    <property type="protein sequence ID" value="MBP1325082.1"/>
    <property type="molecule type" value="Genomic_DNA"/>
</dbReference>
<proteinExistence type="predicted"/>
<accession>A0A940T2H9</accession>
<organism evidence="1 2">
    <name type="scientific">Leucobacter exalbidus</name>
    <dbReference type="NCBI Taxonomy" id="662960"/>
    <lineage>
        <taxon>Bacteria</taxon>
        <taxon>Bacillati</taxon>
        <taxon>Actinomycetota</taxon>
        <taxon>Actinomycetes</taxon>
        <taxon>Micrococcales</taxon>
        <taxon>Microbacteriaceae</taxon>
        <taxon>Leucobacter</taxon>
    </lineage>
</organism>
<evidence type="ECO:0000313" key="1">
    <source>
        <dbReference type="EMBL" id="MBP1325082.1"/>
    </source>
</evidence>
<reference evidence="1" key="1">
    <citation type="submission" date="2021-02" db="EMBL/GenBank/DDBJ databases">
        <title>Sequencing the genomes of 1000 actinobacteria strains.</title>
        <authorList>
            <person name="Klenk H.-P."/>
        </authorList>
    </citation>
    <scope>NUCLEOTIDE SEQUENCE</scope>
    <source>
        <strain evidence="1">DSM 22850</strain>
    </source>
</reference>
<sequence length="159" mass="17364">MTTEGDRADHDFLIKYAGMTAAELSDEALREGDAELVQSRAAAHLQAVADSWDASQVAVFLNLEHDAVRRAATEGALYSFASVSGDNIWFPSWQFTASGLLPGLQEIVRALPRSYHPVSVHDLMTEPDEALDGLSPVQWLTDDHALAAVMEIVEGRSRE</sequence>
<keyword evidence="2" id="KW-1185">Reference proteome</keyword>